<evidence type="ECO:0000259" key="8">
    <source>
        <dbReference type="PROSITE" id="PS50850"/>
    </source>
</evidence>
<evidence type="ECO:0000313" key="10">
    <source>
        <dbReference type="Proteomes" id="UP001295794"/>
    </source>
</evidence>
<dbReference type="CDD" id="cd17502">
    <property type="entry name" value="MFS_Azr1_MDR_like"/>
    <property type="match status" value="1"/>
</dbReference>
<dbReference type="EMBL" id="CAVNYO010000460">
    <property type="protein sequence ID" value="CAK5282664.1"/>
    <property type="molecule type" value="Genomic_DNA"/>
</dbReference>
<feature type="transmembrane region" description="Helical" evidence="7">
    <location>
        <begin position="359"/>
        <end position="381"/>
    </location>
</feature>
<organism evidence="9 10">
    <name type="scientific">Mycena citricolor</name>
    <dbReference type="NCBI Taxonomy" id="2018698"/>
    <lineage>
        <taxon>Eukaryota</taxon>
        <taxon>Fungi</taxon>
        <taxon>Dikarya</taxon>
        <taxon>Basidiomycota</taxon>
        <taxon>Agaricomycotina</taxon>
        <taxon>Agaricomycetes</taxon>
        <taxon>Agaricomycetidae</taxon>
        <taxon>Agaricales</taxon>
        <taxon>Marasmiineae</taxon>
        <taxon>Mycenaceae</taxon>
        <taxon>Mycena</taxon>
    </lineage>
</organism>
<dbReference type="GO" id="GO:0005886">
    <property type="term" value="C:plasma membrane"/>
    <property type="evidence" value="ECO:0007669"/>
    <property type="project" value="TreeGrafter"/>
</dbReference>
<feature type="transmembrane region" description="Helical" evidence="7">
    <location>
        <begin position="157"/>
        <end position="176"/>
    </location>
</feature>
<evidence type="ECO:0000256" key="7">
    <source>
        <dbReference type="SAM" id="Phobius"/>
    </source>
</evidence>
<keyword evidence="3 7" id="KW-0812">Transmembrane</keyword>
<feature type="transmembrane region" description="Helical" evidence="7">
    <location>
        <begin position="393"/>
        <end position="414"/>
    </location>
</feature>
<dbReference type="Pfam" id="PF07690">
    <property type="entry name" value="MFS_1"/>
    <property type="match status" value="1"/>
</dbReference>
<evidence type="ECO:0000256" key="3">
    <source>
        <dbReference type="ARBA" id="ARBA00022692"/>
    </source>
</evidence>
<proteinExistence type="inferred from homology"/>
<keyword evidence="5 7" id="KW-0472">Membrane</keyword>
<dbReference type="PANTHER" id="PTHR23501:SF199">
    <property type="entry name" value="MFS EFFLUX TRANSPORTER INPD-RELATED"/>
    <property type="match status" value="1"/>
</dbReference>
<keyword evidence="4 7" id="KW-1133">Transmembrane helix</keyword>
<dbReference type="PRINTS" id="PR01036">
    <property type="entry name" value="TCRTETB"/>
</dbReference>
<dbReference type="AlphaFoldDB" id="A0AAD2HWV2"/>
<dbReference type="FunFam" id="1.20.1250.20:FF:000196">
    <property type="entry name" value="MFS toxin efflux pump (AflT)"/>
    <property type="match status" value="1"/>
</dbReference>
<protein>
    <recommendedName>
        <fullName evidence="8">Major facilitator superfamily (MFS) profile domain-containing protein</fullName>
    </recommendedName>
</protein>
<feature type="transmembrane region" description="Helical" evidence="7">
    <location>
        <begin position="242"/>
        <end position="265"/>
    </location>
</feature>
<feature type="transmembrane region" description="Helical" evidence="7">
    <location>
        <begin position="215"/>
        <end position="236"/>
    </location>
</feature>
<evidence type="ECO:0000256" key="4">
    <source>
        <dbReference type="ARBA" id="ARBA00022989"/>
    </source>
</evidence>
<comment type="similarity">
    <text evidence="2">Belongs to the major facilitator superfamily. TCR/Tet family.</text>
</comment>
<dbReference type="PROSITE" id="PS50850">
    <property type="entry name" value="MFS"/>
    <property type="match status" value="1"/>
</dbReference>
<feature type="non-terminal residue" evidence="9">
    <location>
        <position position="1"/>
    </location>
</feature>
<feature type="transmembrane region" description="Helical" evidence="7">
    <location>
        <begin position="319"/>
        <end position="338"/>
    </location>
</feature>
<feature type="domain" description="Major facilitator superfamily (MFS) profile" evidence="8">
    <location>
        <begin position="92"/>
        <end position="591"/>
    </location>
</feature>
<evidence type="ECO:0000313" key="9">
    <source>
        <dbReference type="EMBL" id="CAK5282664.1"/>
    </source>
</evidence>
<dbReference type="Gene3D" id="1.20.1250.20">
    <property type="entry name" value="MFS general substrate transporter like domains"/>
    <property type="match status" value="1"/>
</dbReference>
<evidence type="ECO:0000256" key="2">
    <source>
        <dbReference type="ARBA" id="ARBA00007520"/>
    </source>
</evidence>
<feature type="transmembrane region" description="Helical" evidence="7">
    <location>
        <begin position="286"/>
        <end position="307"/>
    </location>
</feature>
<dbReference type="FunFam" id="1.20.1250.20:FF:000489">
    <property type="entry name" value="MFS general substrate transporter"/>
    <property type="match status" value="1"/>
</dbReference>
<dbReference type="InterPro" id="IPR011701">
    <property type="entry name" value="MFS"/>
</dbReference>
<feature type="region of interest" description="Disordered" evidence="6">
    <location>
        <begin position="38"/>
        <end position="77"/>
    </location>
</feature>
<feature type="transmembrane region" description="Helical" evidence="7">
    <location>
        <begin position="421"/>
        <end position="443"/>
    </location>
</feature>
<feature type="transmembrane region" description="Helical" evidence="7">
    <location>
        <begin position="557"/>
        <end position="576"/>
    </location>
</feature>
<feature type="transmembrane region" description="Helical" evidence="7">
    <location>
        <begin position="182"/>
        <end position="203"/>
    </location>
</feature>
<dbReference type="SUPFAM" id="SSF103473">
    <property type="entry name" value="MFS general substrate transporter"/>
    <property type="match status" value="1"/>
</dbReference>
<dbReference type="InterPro" id="IPR020846">
    <property type="entry name" value="MFS_dom"/>
</dbReference>
<sequence length="591" mass="63064">GHKNQLPVSVRDHHLLRFTLLHEHLMPFTASEPTLSIEEHGVSTPETSDREQSGSTEKNGGLAKSIPGATEREAQPEVGVAEYPSGLKLVLMTIALCLSVFLVALDNTIIATAIPKITDQFESLDDVGWYGSAYLLTTAATQMLFGKFYTFMPVKRVFITAIVIFEIGSAICGAAPNSKALIIGRAIAGLGSAGIFSGAMIIVAKTVPLAKRPIYTGMIGATFGIASVAGPLMGGVFTDKISWRWCFLINLPPGAFTLAFLVFLFKMPVQAQVKNEQSFKEKLMRFDPLGTVVFIPAIICLLLVLQWGGSKYPWNNGRVIALFVVFGVLLAAFIAIQVRQGDQATVPPRIIRQRSILSGIWYTFCVGSSFFLLSYYLPIYFQSIHNVTAVKSGISTLPMILSIIISSIAVGLLVAQLGYYVPFMIVSTVIASVGAGLITTLGVSSGHAKWIPYQIIYGFGMGLGQNQPALAAQAVLDIDDVPSGTTIVMFGQTLGGALFVSVGQNVFTNKLVAGLTQYAAGLDPNVVLAAGATNLRSIVPADKLAGVLLAYSKALDSAYYVAVAMSALTAFGCIAMEWKNIKGKNIEIAVG</sequence>
<evidence type="ECO:0000256" key="5">
    <source>
        <dbReference type="ARBA" id="ARBA00023136"/>
    </source>
</evidence>
<reference evidence="9" key="1">
    <citation type="submission" date="2023-11" db="EMBL/GenBank/DDBJ databases">
        <authorList>
            <person name="De Vega J J."/>
            <person name="De Vega J J."/>
        </authorList>
    </citation>
    <scope>NUCLEOTIDE SEQUENCE</scope>
</reference>
<evidence type="ECO:0000256" key="6">
    <source>
        <dbReference type="SAM" id="MobiDB-lite"/>
    </source>
</evidence>
<dbReference type="GO" id="GO:0022857">
    <property type="term" value="F:transmembrane transporter activity"/>
    <property type="evidence" value="ECO:0007669"/>
    <property type="project" value="InterPro"/>
</dbReference>
<feature type="transmembrane region" description="Helical" evidence="7">
    <location>
        <begin position="89"/>
        <end position="115"/>
    </location>
</feature>
<feature type="compositionally biased region" description="Basic and acidic residues" evidence="6">
    <location>
        <begin position="38"/>
        <end position="52"/>
    </location>
</feature>
<comment type="subcellular location">
    <subcellularLocation>
        <location evidence="1">Membrane</location>
        <topology evidence="1">Multi-pass membrane protein</topology>
    </subcellularLocation>
</comment>
<keyword evidence="10" id="KW-1185">Reference proteome</keyword>
<dbReference type="PANTHER" id="PTHR23501">
    <property type="entry name" value="MAJOR FACILITATOR SUPERFAMILY"/>
    <property type="match status" value="1"/>
</dbReference>
<name>A0AAD2HWV2_9AGAR</name>
<comment type="caution">
    <text evidence="9">The sequence shown here is derived from an EMBL/GenBank/DDBJ whole genome shotgun (WGS) entry which is preliminary data.</text>
</comment>
<accession>A0AAD2HWV2</accession>
<gene>
    <name evidence="9" type="ORF">MYCIT1_LOCUS34608</name>
</gene>
<dbReference type="InterPro" id="IPR036259">
    <property type="entry name" value="MFS_trans_sf"/>
</dbReference>
<dbReference type="Proteomes" id="UP001295794">
    <property type="component" value="Unassembled WGS sequence"/>
</dbReference>
<evidence type="ECO:0000256" key="1">
    <source>
        <dbReference type="ARBA" id="ARBA00004141"/>
    </source>
</evidence>